<accession>E0W4S3</accession>
<comment type="function">
    <text evidence="5">Effector that suppresses plant defense responses during pathogen infection.</text>
</comment>
<dbReference type="InterPro" id="IPR031825">
    <property type="entry name" value="RXLR"/>
</dbReference>
<evidence type="ECO:0000256" key="3">
    <source>
        <dbReference type="ARBA" id="ARBA00022525"/>
    </source>
</evidence>
<evidence type="ECO:0000256" key="2">
    <source>
        <dbReference type="ARBA" id="ARBA00010400"/>
    </source>
</evidence>
<evidence type="ECO:0000256" key="1">
    <source>
        <dbReference type="ARBA" id="ARBA00004613"/>
    </source>
</evidence>
<dbReference type="RefSeq" id="XP_009535535.1">
    <property type="nucleotide sequence ID" value="XM_009537240.1"/>
</dbReference>
<comment type="subcellular location">
    <subcellularLocation>
        <location evidence="1 5">Secreted</location>
    </subcellularLocation>
</comment>
<gene>
    <name evidence="6" type="primary">Avh</name>
</gene>
<evidence type="ECO:0000313" key="6">
    <source>
        <dbReference type="EMBL" id="AEK80923.1"/>
    </source>
</evidence>
<name>E0W4S3_PHYSO</name>
<reference evidence="6" key="1">
    <citation type="journal article" date="2011" name="Plant Cell">
        <title>Transcriptional programming and functional interactions within the Phytophthora sojae RXLR effector repertoire.</title>
        <authorList>
            <person name="Wang Q."/>
            <person name="Han C."/>
            <person name="Ferreira A.O."/>
            <person name="Yu X."/>
            <person name="Ye W."/>
            <person name="Tripathy S."/>
            <person name="Kale S.D."/>
            <person name="Gu B."/>
            <person name="Sheng Y."/>
            <person name="Sui Y."/>
            <person name="Wang X."/>
            <person name="Zhang Z."/>
            <person name="Cheng B."/>
            <person name="Dong S."/>
            <person name="Shan W."/>
            <person name="Zheng X."/>
            <person name="Dou D."/>
            <person name="Tyler B.M."/>
            <person name="Wang Y."/>
        </authorList>
    </citation>
    <scope>NUCLEOTIDE SEQUENCE</scope>
    <source>
        <strain evidence="6">P7076</strain>
    </source>
</reference>
<organism evidence="6">
    <name type="scientific">Phytophthora sojae</name>
    <name type="common">Soybean stem and root rot agent</name>
    <name type="synonym">Phytophthora megasperma f. sp. glycines</name>
    <dbReference type="NCBI Taxonomy" id="67593"/>
    <lineage>
        <taxon>Eukaryota</taxon>
        <taxon>Sar</taxon>
        <taxon>Stramenopiles</taxon>
        <taxon>Oomycota</taxon>
        <taxon>Peronosporomycetes</taxon>
        <taxon>Peronosporales</taxon>
        <taxon>Peronosporaceae</taxon>
        <taxon>Phytophthora</taxon>
    </lineage>
</organism>
<evidence type="ECO:0000256" key="5">
    <source>
        <dbReference type="RuleBase" id="RU367124"/>
    </source>
</evidence>
<dbReference type="EMBL" id="JN254110">
    <property type="protein sequence ID" value="AEK80923.1"/>
    <property type="molecule type" value="Genomic_DNA"/>
</dbReference>
<keyword evidence="3 5" id="KW-0964">Secreted</keyword>
<dbReference type="Pfam" id="PF16810">
    <property type="entry name" value="RXLR"/>
    <property type="match status" value="1"/>
</dbReference>
<dbReference type="SMR" id="E0W4S3"/>
<feature type="chain" id="PRO_5044994213" description="RxLR effector protein" evidence="5">
    <location>
        <begin position="21"/>
        <end position="115"/>
    </location>
</feature>
<sequence>MRLSAVLLIVSAAFLASSYALSAEAGAEHRLMRIHKRHHAAAEYKEERGWFDRLPERFKRMKNQHAYREQMFSSWKIGMGTVDEAVSFMKGQGLGEKAIAHFKQTYQNFLAGRSH</sequence>
<comment type="domain">
    <text evidence="5">The RxLR-dEER motif acts to carry the protein into the host cell cytoplasm through binding to cell surface phosphatidylinositol-3-phosphate.</text>
</comment>
<dbReference type="VEuPathDB" id="FungiDB:PHYSODRAFT_288648"/>
<evidence type="ECO:0000256" key="4">
    <source>
        <dbReference type="ARBA" id="ARBA00022729"/>
    </source>
</evidence>
<dbReference type="AlphaFoldDB" id="E0W4S3"/>
<dbReference type="KEGG" id="psoj:PHYSODRAFT_288648"/>
<dbReference type="OrthoDB" id="128458at2759"/>
<protein>
    <recommendedName>
        <fullName evidence="5">RxLR effector protein</fullName>
    </recommendedName>
</protein>
<comment type="similarity">
    <text evidence="2 5">Belongs to the RxLR effector family.</text>
</comment>
<dbReference type="OMA" id="NQHAYRE"/>
<feature type="signal peptide" evidence="5">
    <location>
        <begin position="1"/>
        <end position="20"/>
    </location>
</feature>
<proteinExistence type="inferred from homology"/>
<keyword evidence="4 5" id="KW-0732">Signal</keyword>